<accession>A0A6C2YLY5</accession>
<dbReference type="PANTHER" id="PTHR33567">
    <property type="entry name" value="CHROMATE ION TRANSPORTER (EUROFUNG)"/>
    <property type="match status" value="1"/>
</dbReference>
<dbReference type="RefSeq" id="WP_162657167.1">
    <property type="nucleotide sequence ID" value="NZ_LR593887.1"/>
</dbReference>
<organism evidence="9">
    <name type="scientific">Tuwongella immobilis</name>
    <dbReference type="NCBI Taxonomy" id="692036"/>
    <lineage>
        <taxon>Bacteria</taxon>
        <taxon>Pseudomonadati</taxon>
        <taxon>Planctomycetota</taxon>
        <taxon>Planctomycetia</taxon>
        <taxon>Gemmatales</taxon>
        <taxon>Gemmataceae</taxon>
        <taxon>Tuwongella</taxon>
    </lineage>
</organism>
<evidence type="ECO:0000313" key="9">
    <source>
        <dbReference type="EMBL" id="VIP01932.1"/>
    </source>
</evidence>
<keyword evidence="4 8" id="KW-0812">Transmembrane</keyword>
<feature type="region of interest" description="Disordered" evidence="7">
    <location>
        <begin position="1"/>
        <end position="20"/>
    </location>
</feature>
<feature type="transmembrane region" description="Helical" evidence="8">
    <location>
        <begin position="126"/>
        <end position="149"/>
    </location>
</feature>
<feature type="transmembrane region" description="Helical" evidence="8">
    <location>
        <begin position="265"/>
        <end position="284"/>
    </location>
</feature>
<dbReference type="GO" id="GO:0005886">
    <property type="term" value="C:plasma membrane"/>
    <property type="evidence" value="ECO:0007669"/>
    <property type="project" value="UniProtKB-SubCell"/>
</dbReference>
<comment type="subcellular location">
    <subcellularLocation>
        <location evidence="1">Cell membrane</location>
        <topology evidence="1">Multi-pass membrane protein</topology>
    </subcellularLocation>
</comment>
<dbReference type="Pfam" id="PF02417">
    <property type="entry name" value="Chromate_transp"/>
    <property type="match status" value="2"/>
</dbReference>
<dbReference type="EMBL" id="LR593887">
    <property type="protein sequence ID" value="VTR99884.1"/>
    <property type="molecule type" value="Genomic_DNA"/>
</dbReference>
<keyword evidence="6 8" id="KW-0472">Membrane</keyword>
<sequence>MSDPEFSKSLAASSPAETPPHRVSLGEIASVFLQLGATAFGGPAAHLARMEEELVRRRGWITHAEFLDLLGATNLIPGPNSTEMAIHIGGKLAGWRGLIVAGVGFILPAMLMVILLAAFYVRFHAVPVFTGILDGVKPVLIVVVLQAILKLGQAAIRTQRLAMLAVAILAALILGGHELLVLVGAGWLMAVLAACRLPPSSMPERGTVPILGALTLVLLLIVGGILAGRMLTTDPSIVTSPSTEHGPILATNSPSEFRLESMAAVLLKIGAVLFGSGYVLLAYLRADFVERRGWISETQLLDAIAIGQITPGPVSTTATFLGYLLAGIPGAIVATVAIFLPAFVFVAISGPWIPRMRESRLMGAFLDGVNVASVGLMLMVAWELARSALLDLPTILVAIVSGILLFGTRINSTWLMLAGGIFGLIRTVC</sequence>
<evidence type="ECO:0000256" key="8">
    <source>
        <dbReference type="SAM" id="Phobius"/>
    </source>
</evidence>
<dbReference type="KEGG" id="tim:GMBLW1_20280"/>
<evidence type="ECO:0000256" key="3">
    <source>
        <dbReference type="ARBA" id="ARBA00022475"/>
    </source>
</evidence>
<dbReference type="EMBL" id="LR586016">
    <property type="protein sequence ID" value="VIP01932.1"/>
    <property type="molecule type" value="Genomic_DNA"/>
</dbReference>
<dbReference type="AlphaFoldDB" id="A0A6C2YLY5"/>
<evidence type="ECO:0000313" key="10">
    <source>
        <dbReference type="Proteomes" id="UP000464378"/>
    </source>
</evidence>
<dbReference type="InterPro" id="IPR014047">
    <property type="entry name" value="Chr_Tranpt_l_chain"/>
</dbReference>
<evidence type="ECO:0000256" key="2">
    <source>
        <dbReference type="ARBA" id="ARBA00005262"/>
    </source>
</evidence>
<feature type="transmembrane region" description="Helical" evidence="8">
    <location>
        <begin position="361"/>
        <end position="382"/>
    </location>
</feature>
<keyword evidence="5 8" id="KW-1133">Transmembrane helix</keyword>
<comment type="similarity">
    <text evidence="2">Belongs to the chromate ion transporter (CHR) (TC 2.A.51) family.</text>
</comment>
<dbReference type="GO" id="GO:0015109">
    <property type="term" value="F:chromate transmembrane transporter activity"/>
    <property type="evidence" value="ECO:0007669"/>
    <property type="project" value="InterPro"/>
</dbReference>
<evidence type="ECO:0008006" key="11">
    <source>
        <dbReference type="Google" id="ProtNLM"/>
    </source>
</evidence>
<evidence type="ECO:0000256" key="6">
    <source>
        <dbReference type="ARBA" id="ARBA00023136"/>
    </source>
</evidence>
<proteinExistence type="inferred from homology"/>
<dbReference type="InterPro" id="IPR003370">
    <property type="entry name" value="Chromate_transpt"/>
</dbReference>
<name>A0A6C2YLY5_9BACT</name>
<feature type="transmembrane region" description="Helical" evidence="8">
    <location>
        <begin position="208"/>
        <end position="227"/>
    </location>
</feature>
<feature type="transmembrane region" description="Helical" evidence="8">
    <location>
        <begin position="161"/>
        <end position="188"/>
    </location>
</feature>
<feature type="transmembrane region" description="Helical" evidence="8">
    <location>
        <begin position="98"/>
        <end position="120"/>
    </location>
</feature>
<dbReference type="InParanoid" id="A0A6C2YLY5"/>
<dbReference type="PIRSF" id="PIRSF004810">
    <property type="entry name" value="ChrA"/>
    <property type="match status" value="1"/>
</dbReference>
<dbReference type="PANTHER" id="PTHR33567:SF3">
    <property type="entry name" value="CHROMATE ION TRANSPORTER (EUROFUNG)"/>
    <property type="match status" value="1"/>
</dbReference>
<keyword evidence="3" id="KW-1003">Cell membrane</keyword>
<dbReference type="NCBIfam" id="TIGR00937">
    <property type="entry name" value="2A51"/>
    <property type="match status" value="1"/>
</dbReference>
<gene>
    <name evidence="9" type="ORF">GMBLW1_20280</name>
</gene>
<reference evidence="9" key="1">
    <citation type="submission" date="2019-04" db="EMBL/GenBank/DDBJ databases">
        <authorList>
            <consortium name="Science for Life Laboratories"/>
        </authorList>
    </citation>
    <scope>NUCLEOTIDE SEQUENCE</scope>
    <source>
        <strain evidence="9">MBLW1</strain>
    </source>
</reference>
<feature type="transmembrane region" description="Helical" evidence="8">
    <location>
        <begin position="320"/>
        <end position="349"/>
    </location>
</feature>
<evidence type="ECO:0000256" key="7">
    <source>
        <dbReference type="SAM" id="MobiDB-lite"/>
    </source>
</evidence>
<keyword evidence="10" id="KW-1185">Reference proteome</keyword>
<feature type="transmembrane region" description="Helical" evidence="8">
    <location>
        <begin position="388"/>
        <end position="407"/>
    </location>
</feature>
<dbReference type="Proteomes" id="UP000464378">
    <property type="component" value="Chromosome"/>
</dbReference>
<evidence type="ECO:0000256" key="1">
    <source>
        <dbReference type="ARBA" id="ARBA00004651"/>
    </source>
</evidence>
<protein>
    <recommendedName>
        <fullName evidence="11">Chromate transporter</fullName>
    </recommendedName>
</protein>
<evidence type="ECO:0000256" key="5">
    <source>
        <dbReference type="ARBA" id="ARBA00022989"/>
    </source>
</evidence>
<evidence type="ECO:0000256" key="4">
    <source>
        <dbReference type="ARBA" id="ARBA00022692"/>
    </source>
</evidence>